<accession>A0A1I7ENW8</accession>
<dbReference type="Proteomes" id="UP000198844">
    <property type="component" value="Unassembled WGS sequence"/>
</dbReference>
<dbReference type="EMBL" id="FPBH01000039">
    <property type="protein sequence ID" value="SFU25624.1"/>
    <property type="molecule type" value="Genomic_DNA"/>
</dbReference>
<dbReference type="InterPro" id="IPR027417">
    <property type="entry name" value="P-loop_NTPase"/>
</dbReference>
<sequence length="237" mass="26507">MKIAVINFSGNVGKSTVAHHLLAPRLEGAQVIPVESINSDDSEKGSAMRGKEFGELQDKLMTLRHAVVDIGASNVEDFVSLMRDYQGSHEDFDAFVVPTVPALKQQVDTISTLRALTGEIGVPANRIRVVFNTVTPKDDVSKIFSKIFDYYAENRNFVLNRDAVMYENPIYEKIKAFDRTIIDIRNDPTDYVAMNAEAMESGEPEEHLAQIRQLVAIKRLATRVITELDAVFKLVVH</sequence>
<organism evidence="1 2">
    <name type="scientific">Paraburkholderia aspalathi</name>
    <dbReference type="NCBI Taxonomy" id="1324617"/>
    <lineage>
        <taxon>Bacteria</taxon>
        <taxon>Pseudomonadati</taxon>
        <taxon>Pseudomonadota</taxon>
        <taxon>Betaproteobacteria</taxon>
        <taxon>Burkholderiales</taxon>
        <taxon>Burkholderiaceae</taxon>
        <taxon>Paraburkholderia</taxon>
    </lineage>
</organism>
<name>A0A1I7ENW8_9BURK</name>
<reference evidence="1 2" key="1">
    <citation type="submission" date="2016-10" db="EMBL/GenBank/DDBJ databases">
        <authorList>
            <person name="de Groot N.N."/>
        </authorList>
    </citation>
    <scope>NUCLEOTIDE SEQUENCE [LARGE SCALE GENOMIC DNA]</scope>
    <source>
        <strain evidence="1 2">LMG 27731</strain>
    </source>
</reference>
<protein>
    <recommendedName>
        <fullName evidence="3">StbB</fullName>
    </recommendedName>
</protein>
<dbReference type="RefSeq" id="WP_093645470.1">
    <property type="nucleotide sequence ID" value="NZ_FPBH01000039.1"/>
</dbReference>
<gene>
    <name evidence="1" type="ORF">SAMN05192563_103928</name>
</gene>
<evidence type="ECO:0008006" key="3">
    <source>
        <dbReference type="Google" id="ProtNLM"/>
    </source>
</evidence>
<dbReference type="NCBIfam" id="NF041292">
    <property type="entry name" value="StbB"/>
    <property type="match status" value="1"/>
</dbReference>
<dbReference type="InterPro" id="IPR047985">
    <property type="entry name" value="StbB-like"/>
</dbReference>
<dbReference type="AlphaFoldDB" id="A0A1I7ENW8"/>
<evidence type="ECO:0000313" key="2">
    <source>
        <dbReference type="Proteomes" id="UP000198844"/>
    </source>
</evidence>
<evidence type="ECO:0000313" key="1">
    <source>
        <dbReference type="EMBL" id="SFU25624.1"/>
    </source>
</evidence>
<dbReference type="OrthoDB" id="5877230at2"/>
<dbReference type="SUPFAM" id="SSF52540">
    <property type="entry name" value="P-loop containing nucleoside triphosphate hydrolases"/>
    <property type="match status" value="1"/>
</dbReference>
<proteinExistence type="predicted"/>